<dbReference type="GO" id="GO:0006623">
    <property type="term" value="P:protein targeting to vacuole"/>
    <property type="evidence" value="ECO:0007669"/>
    <property type="project" value="TreeGrafter"/>
</dbReference>
<reference evidence="3" key="1">
    <citation type="submission" date="2015-04" db="EMBL/GenBank/DDBJ databases">
        <title>The genome sequence of the plant pathogenic Rhizarian Plasmodiophora brassicae reveals insights in its biotrophic life cycle and the origin of chitin synthesis.</title>
        <authorList>
            <person name="Schwelm A."/>
            <person name="Fogelqvist J."/>
            <person name="Knaust A."/>
            <person name="Julke S."/>
            <person name="Lilja T."/>
            <person name="Dhandapani V."/>
            <person name="Bonilla-Rosso G."/>
            <person name="Karlsson M."/>
            <person name="Shevchenko A."/>
            <person name="Choi S.R."/>
            <person name="Kim H.G."/>
            <person name="Park J.Y."/>
            <person name="Lim Y.P."/>
            <person name="Ludwig-Muller J."/>
            <person name="Dixelius C."/>
        </authorList>
    </citation>
    <scope>NUCLEOTIDE SEQUENCE</scope>
    <source>
        <tissue evidence="3">Potato root galls</tissue>
    </source>
</reference>
<evidence type="ECO:0000313" key="3">
    <source>
        <dbReference type="EMBL" id="CRZ05286.1"/>
    </source>
</evidence>
<dbReference type="Pfam" id="PF25037">
    <property type="entry name" value="VPS13_C"/>
    <property type="match status" value="1"/>
</dbReference>
<dbReference type="InterPro" id="IPR035892">
    <property type="entry name" value="C2_domain_sf"/>
</dbReference>
<accession>A0A0H5QUS6</accession>
<dbReference type="InterPro" id="IPR056748">
    <property type="entry name" value="VPS13-like_C"/>
</dbReference>
<dbReference type="Pfam" id="PF00168">
    <property type="entry name" value="C2"/>
    <property type="match status" value="1"/>
</dbReference>
<dbReference type="AlphaFoldDB" id="A0A0H5QUS6"/>
<organism evidence="3">
    <name type="scientific">Spongospora subterranea</name>
    <dbReference type="NCBI Taxonomy" id="70186"/>
    <lineage>
        <taxon>Eukaryota</taxon>
        <taxon>Sar</taxon>
        <taxon>Rhizaria</taxon>
        <taxon>Endomyxa</taxon>
        <taxon>Phytomyxea</taxon>
        <taxon>Plasmodiophorida</taxon>
        <taxon>Plasmodiophoridae</taxon>
        <taxon>Spongospora</taxon>
    </lineage>
</organism>
<dbReference type="PANTHER" id="PTHR16166:SF93">
    <property type="entry name" value="INTERMEMBRANE LIPID TRANSFER PROTEIN VPS13"/>
    <property type="match status" value="1"/>
</dbReference>
<feature type="domain" description="C2" evidence="2">
    <location>
        <begin position="607"/>
        <end position="751"/>
    </location>
</feature>
<dbReference type="CDD" id="cd00030">
    <property type="entry name" value="C2"/>
    <property type="match status" value="1"/>
</dbReference>
<evidence type="ECO:0000256" key="1">
    <source>
        <dbReference type="ARBA" id="ARBA00006545"/>
    </source>
</evidence>
<name>A0A0H5QUS6_9EUKA</name>
<sequence>FQRELMYLSLLQFEADFLINNNWKDYALSLSTENFQIDNPDVKSCGGDTTQMVLIGAVRKAENPPQPMFQLVVQSEYLSELFDYFPYVNLLILDMSLTANTRWLSNMLWFIQHLMDLAFAGTQEARPPPLPIAALPVVGQDSGKKVFFGMMIMSPISLTVSFWKGIDSPVERYTDYDWILRLASSIALDSAQVRLNALGLSNHVSSYEDLFNLVLSHYIKNGASAAFNILGSSDVLGNPVQLVSGLGSGVKDFFFEPAAGLALGPAAFGRGLMKGSAALLSGTVGGVLNSASKVTGNLGNLAAAITMDEDYKAKTKIQQMQWNAVDGTGMSAMKAGGTAFGRGILSGVTGVFVAPIKGAQQDGMKGFMVGVGKGLVGVVTKPISGTLQLASAAAGGVRNAASTYNKNNHRRPMIVRFPRHFYGMHRRIKPYCPSTSKGKYILDVIHRSKYKKDDFVDILDLPDSRSLILSSKRLLLASFDASEAINHTLIINEEWMAPLKGLIIKFKEDIMILLHGTNRFEVNLSQVPTAFSEKFFNKITELITLQESDEQNYWALTESGDIQGVWPCSPLSDQKVPDDFLTNATSADDEQSITADGDVQQVTDPQTIETLEFDLQRLKMHLSSAAHTGTTLEVLIHSATALVMRIKLRVYCKVFLQGKPSAMIMTHQSSLNQDPDRHEHDQNFASVCQSQTLESRDPVWEFACHFPVKDWNSVECVIKVFGKRIGRDKLIGEAVFGLDGIALDQKKKFVLKLTKSKKGMPIQARGTVAVSVKLFNPHIVNLSTQVDITKHKIFKMLARKTMNAQKFLEQIGDVENDSAIQSDAEQSDIQLYTDEDLFDEQRLTVDDIGLVEDSLIRQYHTVHSKDYLREASLCDLDAMVQFEIIMARNFAAWTRKKAPPLRATISTASRVFKSAYIESWEPKWEFRFVMPMPRSPTAISIRIKKKLFIGESSVAKLDIGFKSLVEKASVDEGAWIKLNAKRREHNSSAEFGCELLLRIQIKSQVLEDLLIAETAIEEELQFQPAAPKREYPCFCE</sequence>
<dbReference type="PROSITE" id="PS50004">
    <property type="entry name" value="C2"/>
    <property type="match status" value="1"/>
</dbReference>
<protein>
    <recommendedName>
        <fullName evidence="2">C2 domain-containing protein</fullName>
    </recommendedName>
</protein>
<dbReference type="GO" id="GO:0045053">
    <property type="term" value="P:protein retention in Golgi apparatus"/>
    <property type="evidence" value="ECO:0007669"/>
    <property type="project" value="TreeGrafter"/>
</dbReference>
<dbReference type="SMART" id="SM00239">
    <property type="entry name" value="C2"/>
    <property type="match status" value="2"/>
</dbReference>
<dbReference type="PANTHER" id="PTHR16166">
    <property type="entry name" value="VACUOLAR PROTEIN SORTING-ASSOCIATED PROTEIN VPS13"/>
    <property type="match status" value="1"/>
</dbReference>
<feature type="non-terminal residue" evidence="3">
    <location>
        <position position="1"/>
    </location>
</feature>
<dbReference type="SUPFAM" id="SSF49562">
    <property type="entry name" value="C2 domain (Calcium/lipid-binding domain, CaLB)"/>
    <property type="match status" value="1"/>
</dbReference>
<dbReference type="InterPro" id="IPR026847">
    <property type="entry name" value="VPS13"/>
</dbReference>
<proteinExistence type="inferred from homology"/>
<dbReference type="EMBL" id="HACM01004844">
    <property type="protein sequence ID" value="CRZ05286.1"/>
    <property type="molecule type" value="Transcribed_RNA"/>
</dbReference>
<comment type="similarity">
    <text evidence="1">Belongs to the VPS13 family.</text>
</comment>
<dbReference type="Gene3D" id="2.60.40.150">
    <property type="entry name" value="C2 domain"/>
    <property type="match status" value="1"/>
</dbReference>
<dbReference type="InterPro" id="IPR000008">
    <property type="entry name" value="C2_dom"/>
</dbReference>
<evidence type="ECO:0000259" key="2">
    <source>
        <dbReference type="PROSITE" id="PS50004"/>
    </source>
</evidence>